<dbReference type="InterPro" id="IPR018691">
    <property type="entry name" value="DUF2188"/>
</dbReference>
<protein>
    <recommendedName>
        <fullName evidence="4">DUF2188 domain-containing protein</fullName>
    </recommendedName>
</protein>
<dbReference type="EMBL" id="BAAAZO010000008">
    <property type="protein sequence ID" value="GAA3621767.1"/>
    <property type="molecule type" value="Genomic_DNA"/>
</dbReference>
<dbReference type="Pfam" id="PF09954">
    <property type="entry name" value="DUF2188"/>
    <property type="match status" value="1"/>
</dbReference>
<accession>A0ABP6ZWW9</accession>
<sequence length="49" mass="5267">MKAFPTKAEATAAGRATAQREGTEHLIHKRDGAIGQRNSYGNDPYPPQG</sequence>
<comment type="caution">
    <text evidence="2">The sequence shown here is derived from an EMBL/GenBank/DDBJ whole genome shotgun (WGS) entry which is preliminary data.</text>
</comment>
<feature type="compositionally biased region" description="Basic and acidic residues" evidence="1">
    <location>
        <begin position="21"/>
        <end position="32"/>
    </location>
</feature>
<dbReference type="Proteomes" id="UP001501074">
    <property type="component" value="Unassembled WGS sequence"/>
</dbReference>
<reference evidence="3" key="1">
    <citation type="journal article" date="2019" name="Int. J. Syst. Evol. Microbiol.">
        <title>The Global Catalogue of Microorganisms (GCM) 10K type strain sequencing project: providing services to taxonomists for standard genome sequencing and annotation.</title>
        <authorList>
            <consortium name="The Broad Institute Genomics Platform"/>
            <consortium name="The Broad Institute Genome Sequencing Center for Infectious Disease"/>
            <person name="Wu L."/>
            <person name="Ma J."/>
        </authorList>
    </citation>
    <scope>NUCLEOTIDE SEQUENCE [LARGE SCALE GENOMIC DNA]</scope>
    <source>
        <strain evidence="3">JCM 16902</strain>
    </source>
</reference>
<keyword evidence="3" id="KW-1185">Reference proteome</keyword>
<proteinExistence type="predicted"/>
<evidence type="ECO:0000313" key="2">
    <source>
        <dbReference type="EMBL" id="GAA3621767.1"/>
    </source>
</evidence>
<evidence type="ECO:0008006" key="4">
    <source>
        <dbReference type="Google" id="ProtNLM"/>
    </source>
</evidence>
<feature type="compositionally biased region" description="Low complexity" evidence="1">
    <location>
        <begin position="8"/>
        <end position="20"/>
    </location>
</feature>
<gene>
    <name evidence="2" type="ORF">GCM10022223_43330</name>
</gene>
<feature type="region of interest" description="Disordered" evidence="1">
    <location>
        <begin position="1"/>
        <end position="49"/>
    </location>
</feature>
<evidence type="ECO:0000256" key="1">
    <source>
        <dbReference type="SAM" id="MobiDB-lite"/>
    </source>
</evidence>
<organism evidence="2 3">
    <name type="scientific">Kineosporia mesophila</name>
    <dbReference type="NCBI Taxonomy" id="566012"/>
    <lineage>
        <taxon>Bacteria</taxon>
        <taxon>Bacillati</taxon>
        <taxon>Actinomycetota</taxon>
        <taxon>Actinomycetes</taxon>
        <taxon>Kineosporiales</taxon>
        <taxon>Kineosporiaceae</taxon>
        <taxon>Kineosporia</taxon>
    </lineage>
</organism>
<evidence type="ECO:0000313" key="3">
    <source>
        <dbReference type="Proteomes" id="UP001501074"/>
    </source>
</evidence>
<name>A0ABP6ZWW9_9ACTN</name>